<evidence type="ECO:0000313" key="5">
    <source>
        <dbReference type="EMBL" id="MFC5216372.1"/>
    </source>
</evidence>
<comment type="caution">
    <text evidence="5">The sequence shown here is derived from an EMBL/GenBank/DDBJ whole genome shotgun (WGS) entry which is preliminary data.</text>
</comment>
<dbReference type="InterPro" id="IPR029069">
    <property type="entry name" value="HotDog_dom_sf"/>
</dbReference>
<comment type="similarity">
    <text evidence="1">Belongs to the thioester dehydratase family. FabZ subfamily.</text>
</comment>
<protein>
    <recommendedName>
        <fullName evidence="4">ApeI dehydratase-like domain-containing protein</fullName>
    </recommendedName>
</protein>
<dbReference type="Gene3D" id="3.10.129.10">
    <property type="entry name" value="Hotdog Thioesterase"/>
    <property type="match status" value="2"/>
</dbReference>
<dbReference type="PANTHER" id="PTHR30272">
    <property type="entry name" value="3-HYDROXYACYL-[ACYL-CARRIER-PROTEIN] DEHYDRATASE"/>
    <property type="match status" value="1"/>
</dbReference>
<keyword evidence="6" id="KW-1185">Reference proteome</keyword>
<sequence>MTRYPTSRSVRAPFTEVRTDGTGSDGVAVSLPLDPGESVFHGHYRGFPIFAGVFLVETAHLAALAHPPAAAPRLRLARLESARFLHPSYPGDTLVFTLRWTHDARGWVCRATAATEEHQVARIRLRYETADSAVRPLAGDDRPPGDTADLGPLSLPEVMARIPHRDQMLLIDRVDEFRPGERVAAVKAVTFSEPCYRHLADEAAGPAAYGYPIGLLMESFNQAAAVLATAERANTDVLAEEVLMLGGYTDLGFGAPVLPGDLLEHSVRLTRTVDDIQIFEGCTRVRGEVVLTVGAAVLARRPAAVLRG</sequence>
<reference evidence="6" key="1">
    <citation type="journal article" date="2019" name="Int. J. Syst. Evol. Microbiol.">
        <title>The Global Catalogue of Microorganisms (GCM) 10K type strain sequencing project: providing services to taxonomists for standard genome sequencing and annotation.</title>
        <authorList>
            <consortium name="The Broad Institute Genomics Platform"/>
            <consortium name="The Broad Institute Genome Sequencing Center for Infectious Disease"/>
            <person name="Wu L."/>
            <person name="Ma J."/>
        </authorList>
    </citation>
    <scope>NUCLEOTIDE SEQUENCE [LARGE SCALE GENOMIC DNA]</scope>
    <source>
        <strain evidence="6">KCTC 42586</strain>
    </source>
</reference>
<dbReference type="Pfam" id="PF22818">
    <property type="entry name" value="ApeI-like"/>
    <property type="match status" value="1"/>
</dbReference>
<dbReference type="Proteomes" id="UP001596263">
    <property type="component" value="Unassembled WGS sequence"/>
</dbReference>
<evidence type="ECO:0000256" key="2">
    <source>
        <dbReference type="ARBA" id="ARBA00023239"/>
    </source>
</evidence>
<gene>
    <name evidence="5" type="ORF">ACFPQ9_21255</name>
</gene>
<dbReference type="EMBL" id="JBHSKM010000012">
    <property type="protein sequence ID" value="MFC5216372.1"/>
    <property type="molecule type" value="Genomic_DNA"/>
</dbReference>
<dbReference type="Pfam" id="PF07977">
    <property type="entry name" value="FabA"/>
    <property type="match status" value="1"/>
</dbReference>
<dbReference type="InterPro" id="IPR013114">
    <property type="entry name" value="FabA_FabZ"/>
</dbReference>
<dbReference type="RefSeq" id="WP_380855216.1">
    <property type="nucleotide sequence ID" value="NZ_JBHSKM010000012.1"/>
</dbReference>
<evidence type="ECO:0000256" key="1">
    <source>
        <dbReference type="ARBA" id="ARBA00009174"/>
    </source>
</evidence>
<proteinExistence type="inferred from homology"/>
<dbReference type="PANTHER" id="PTHR30272:SF1">
    <property type="entry name" value="3-HYDROXYACYL-[ACYL-CARRIER-PROTEIN] DEHYDRATASE"/>
    <property type="match status" value="1"/>
</dbReference>
<accession>A0ABW0CMT1</accession>
<keyword evidence="2" id="KW-0456">Lyase</keyword>
<feature type="domain" description="ApeI dehydratase-like" evidence="4">
    <location>
        <begin position="26"/>
        <end position="107"/>
    </location>
</feature>
<evidence type="ECO:0000256" key="3">
    <source>
        <dbReference type="SAM" id="MobiDB-lite"/>
    </source>
</evidence>
<organism evidence="5 6">
    <name type="scientific">Streptomyces coerulescens</name>
    <dbReference type="NCBI Taxonomy" id="29304"/>
    <lineage>
        <taxon>Bacteria</taxon>
        <taxon>Bacillati</taxon>
        <taxon>Actinomycetota</taxon>
        <taxon>Actinomycetes</taxon>
        <taxon>Kitasatosporales</taxon>
        <taxon>Streptomycetaceae</taxon>
        <taxon>Streptomyces</taxon>
    </lineage>
</organism>
<dbReference type="InterPro" id="IPR054545">
    <property type="entry name" value="ApeI-like"/>
</dbReference>
<evidence type="ECO:0000313" key="6">
    <source>
        <dbReference type="Proteomes" id="UP001596263"/>
    </source>
</evidence>
<feature type="region of interest" description="Disordered" evidence="3">
    <location>
        <begin position="134"/>
        <end position="153"/>
    </location>
</feature>
<dbReference type="SUPFAM" id="SSF54637">
    <property type="entry name" value="Thioesterase/thiol ester dehydrase-isomerase"/>
    <property type="match status" value="2"/>
</dbReference>
<evidence type="ECO:0000259" key="4">
    <source>
        <dbReference type="Pfam" id="PF22818"/>
    </source>
</evidence>
<name>A0ABW0CMT1_STRCD</name>